<organism evidence="5 6">
    <name type="scientific">Tumidithrix elongata BACA0141</name>
    <dbReference type="NCBI Taxonomy" id="2716417"/>
    <lineage>
        <taxon>Bacteria</taxon>
        <taxon>Bacillati</taxon>
        <taxon>Cyanobacteriota</taxon>
        <taxon>Cyanophyceae</taxon>
        <taxon>Pseudanabaenales</taxon>
        <taxon>Pseudanabaenaceae</taxon>
        <taxon>Tumidithrix</taxon>
        <taxon>Tumidithrix elongata</taxon>
    </lineage>
</organism>
<keyword evidence="6" id="KW-1185">Reference proteome</keyword>
<feature type="domain" description="Glycosyl transferase family 1" evidence="3">
    <location>
        <begin position="192"/>
        <end position="349"/>
    </location>
</feature>
<gene>
    <name evidence="5" type="ORF">V2H45_06520</name>
</gene>
<dbReference type="PANTHER" id="PTHR12526:SF510">
    <property type="entry name" value="D-INOSITOL 3-PHOSPHATE GLYCOSYLTRANSFERASE"/>
    <property type="match status" value="1"/>
</dbReference>
<evidence type="ECO:0000259" key="3">
    <source>
        <dbReference type="Pfam" id="PF00534"/>
    </source>
</evidence>
<dbReference type="Pfam" id="PF13439">
    <property type="entry name" value="Glyco_transf_4"/>
    <property type="match status" value="1"/>
</dbReference>
<dbReference type="Gene3D" id="3.40.50.2000">
    <property type="entry name" value="Glycogen Phosphorylase B"/>
    <property type="match status" value="2"/>
</dbReference>
<dbReference type="RefSeq" id="WP_330482821.1">
    <property type="nucleotide sequence ID" value="NZ_JAZBJZ010000018.1"/>
</dbReference>
<evidence type="ECO:0000259" key="4">
    <source>
        <dbReference type="Pfam" id="PF13439"/>
    </source>
</evidence>
<dbReference type="InterPro" id="IPR001296">
    <property type="entry name" value="Glyco_trans_1"/>
</dbReference>
<dbReference type="InterPro" id="IPR028098">
    <property type="entry name" value="Glyco_trans_4-like_N"/>
</dbReference>
<feature type="domain" description="Glycosyltransferase subfamily 4-like N-terminal" evidence="4">
    <location>
        <begin position="14"/>
        <end position="183"/>
    </location>
</feature>
<keyword evidence="1 5" id="KW-0328">Glycosyltransferase</keyword>
<dbReference type="EMBL" id="JAZBJZ010000018">
    <property type="protein sequence ID" value="MEE3716392.1"/>
    <property type="molecule type" value="Genomic_DNA"/>
</dbReference>
<sequence>MKICIVTRNIMKGDGQSRVNYEIAWEAIRCGHDVTMLASSVDLELQQSPQAHWIEIQVQKWPTQILGGLAFSWQCARWLARHRAGLDVVMVNGANTNERSDINAVHFVHTSWLRSHVHPWQLRRDLYGAYQWLFSALNAYWEKKAFQKTNIVVAVSEKVKQELLNIGVPSDRIRVILNGVDLHEFSPGTSDRLKLGLPEGVTLALFVGDILTSRKNLDSVLRALVNTPDLHLAVAGTTEGSPFPKLVSDLNLSQRVHFLGFRRDVSELMKGADFFVFPSRYEACTLVLLEAIASGLPVITANSAGGAEIITPDCGIVLPDSEDIQALAEALTKLASDRNQRDRMGHAARAIAERHSWTSIAQKYVEIFEELTKVQVQV</sequence>
<evidence type="ECO:0000256" key="2">
    <source>
        <dbReference type="ARBA" id="ARBA00022679"/>
    </source>
</evidence>
<reference evidence="5" key="1">
    <citation type="submission" date="2024-01" db="EMBL/GenBank/DDBJ databases">
        <title>Bank of Algae and Cyanobacteria of the Azores (BACA) strain genomes.</title>
        <authorList>
            <person name="Luz R."/>
            <person name="Cordeiro R."/>
            <person name="Fonseca A."/>
            <person name="Goncalves V."/>
        </authorList>
    </citation>
    <scope>NUCLEOTIDE SEQUENCE</scope>
    <source>
        <strain evidence="5">BACA0141</strain>
    </source>
</reference>
<dbReference type="EC" id="2.4.-.-" evidence="5"/>
<evidence type="ECO:0000313" key="5">
    <source>
        <dbReference type="EMBL" id="MEE3716392.1"/>
    </source>
</evidence>
<dbReference type="CDD" id="cd03801">
    <property type="entry name" value="GT4_PimA-like"/>
    <property type="match status" value="1"/>
</dbReference>
<proteinExistence type="predicted"/>
<name>A0AAW9PR67_9CYAN</name>
<evidence type="ECO:0000256" key="1">
    <source>
        <dbReference type="ARBA" id="ARBA00022676"/>
    </source>
</evidence>
<dbReference type="SUPFAM" id="SSF53756">
    <property type="entry name" value="UDP-Glycosyltransferase/glycogen phosphorylase"/>
    <property type="match status" value="1"/>
</dbReference>
<evidence type="ECO:0000313" key="6">
    <source>
        <dbReference type="Proteomes" id="UP001333818"/>
    </source>
</evidence>
<dbReference type="Pfam" id="PF00534">
    <property type="entry name" value="Glycos_transf_1"/>
    <property type="match status" value="1"/>
</dbReference>
<dbReference type="PANTHER" id="PTHR12526">
    <property type="entry name" value="GLYCOSYLTRANSFERASE"/>
    <property type="match status" value="1"/>
</dbReference>
<keyword evidence="2 5" id="KW-0808">Transferase</keyword>
<dbReference type="Proteomes" id="UP001333818">
    <property type="component" value="Unassembled WGS sequence"/>
</dbReference>
<comment type="caution">
    <text evidence="5">The sequence shown here is derived from an EMBL/GenBank/DDBJ whole genome shotgun (WGS) entry which is preliminary data.</text>
</comment>
<accession>A0AAW9PR67</accession>
<dbReference type="AlphaFoldDB" id="A0AAW9PR67"/>
<dbReference type="GO" id="GO:0016757">
    <property type="term" value="F:glycosyltransferase activity"/>
    <property type="evidence" value="ECO:0007669"/>
    <property type="project" value="UniProtKB-KW"/>
</dbReference>
<protein>
    <submittedName>
        <fullName evidence="5">Glycosyltransferase family 4 protein</fullName>
        <ecNumber evidence="5">2.4.-.-</ecNumber>
    </submittedName>
</protein>